<name>A0A9D4N2S1_DREPO</name>
<dbReference type="Proteomes" id="UP000828390">
    <property type="component" value="Unassembled WGS sequence"/>
</dbReference>
<comment type="caution">
    <text evidence="1">The sequence shown here is derived from an EMBL/GenBank/DDBJ whole genome shotgun (WGS) entry which is preliminary data.</text>
</comment>
<evidence type="ECO:0000313" key="2">
    <source>
        <dbReference type="Proteomes" id="UP000828390"/>
    </source>
</evidence>
<dbReference type="EMBL" id="JAIWYP010000001">
    <property type="protein sequence ID" value="KAH3886194.1"/>
    <property type="molecule type" value="Genomic_DNA"/>
</dbReference>
<dbReference type="AlphaFoldDB" id="A0A9D4N2S1"/>
<proteinExistence type="predicted"/>
<reference evidence="1" key="2">
    <citation type="submission" date="2020-11" db="EMBL/GenBank/DDBJ databases">
        <authorList>
            <person name="McCartney M.A."/>
            <person name="Auch B."/>
            <person name="Kono T."/>
            <person name="Mallez S."/>
            <person name="Becker A."/>
            <person name="Gohl D.M."/>
            <person name="Silverstein K.A.T."/>
            <person name="Koren S."/>
            <person name="Bechman K.B."/>
            <person name="Herman A."/>
            <person name="Abrahante J.E."/>
            <person name="Garbe J."/>
        </authorList>
    </citation>
    <scope>NUCLEOTIDE SEQUENCE</scope>
    <source>
        <strain evidence="1">Duluth1</strain>
        <tissue evidence="1">Whole animal</tissue>
    </source>
</reference>
<evidence type="ECO:0000313" key="1">
    <source>
        <dbReference type="EMBL" id="KAH3886194.1"/>
    </source>
</evidence>
<keyword evidence="2" id="KW-1185">Reference proteome</keyword>
<accession>A0A9D4N2S1</accession>
<protein>
    <submittedName>
        <fullName evidence="1">Uncharacterized protein</fullName>
    </submittedName>
</protein>
<organism evidence="1 2">
    <name type="scientific">Dreissena polymorpha</name>
    <name type="common">Zebra mussel</name>
    <name type="synonym">Mytilus polymorpha</name>
    <dbReference type="NCBI Taxonomy" id="45954"/>
    <lineage>
        <taxon>Eukaryota</taxon>
        <taxon>Metazoa</taxon>
        <taxon>Spiralia</taxon>
        <taxon>Lophotrochozoa</taxon>
        <taxon>Mollusca</taxon>
        <taxon>Bivalvia</taxon>
        <taxon>Autobranchia</taxon>
        <taxon>Heteroconchia</taxon>
        <taxon>Euheterodonta</taxon>
        <taxon>Imparidentia</taxon>
        <taxon>Neoheterodontei</taxon>
        <taxon>Myida</taxon>
        <taxon>Dreissenoidea</taxon>
        <taxon>Dreissenidae</taxon>
        <taxon>Dreissena</taxon>
    </lineage>
</organism>
<reference evidence="1" key="1">
    <citation type="journal article" date="2019" name="bioRxiv">
        <title>The Genome of the Zebra Mussel, Dreissena polymorpha: A Resource for Invasive Species Research.</title>
        <authorList>
            <person name="McCartney M.A."/>
            <person name="Auch B."/>
            <person name="Kono T."/>
            <person name="Mallez S."/>
            <person name="Zhang Y."/>
            <person name="Obille A."/>
            <person name="Becker A."/>
            <person name="Abrahante J.E."/>
            <person name="Garbe J."/>
            <person name="Badalamenti J.P."/>
            <person name="Herman A."/>
            <person name="Mangelson H."/>
            <person name="Liachko I."/>
            <person name="Sullivan S."/>
            <person name="Sone E.D."/>
            <person name="Koren S."/>
            <person name="Silverstein K.A.T."/>
            <person name="Beckman K.B."/>
            <person name="Gohl D.M."/>
        </authorList>
    </citation>
    <scope>NUCLEOTIDE SEQUENCE</scope>
    <source>
        <strain evidence="1">Duluth1</strain>
        <tissue evidence="1">Whole animal</tissue>
    </source>
</reference>
<gene>
    <name evidence="1" type="ORF">DPMN_010195</name>
</gene>
<sequence length="147" mass="16919">MRDSVRKIVKISECKDGEANEDVTVQRIKTEACGISYKNKDYDLSEFTTDKIREQTSSTLLRFISKLISNGKITKFSMSLSQVIQYCITKRYNQSTLGIVIKLNHKFRSRKLIDTLNAHGYTVTYEETLNFRKSAANMSAKTKQLFI</sequence>